<feature type="region of interest" description="Disordered" evidence="1">
    <location>
        <begin position="15"/>
        <end position="37"/>
    </location>
</feature>
<evidence type="ECO:0000313" key="2">
    <source>
        <dbReference type="EMBL" id="KAF8484886.1"/>
    </source>
</evidence>
<keyword evidence="3" id="KW-1185">Reference proteome</keyword>
<gene>
    <name evidence="2" type="ORF">DFH94DRAFT_679452</name>
</gene>
<proteinExistence type="predicted"/>
<dbReference type="AlphaFoldDB" id="A0A9P5N2Z9"/>
<dbReference type="PANTHER" id="PTHR40635:SF1">
    <property type="match status" value="1"/>
</dbReference>
<organism evidence="2 3">
    <name type="scientific">Russula ochroleuca</name>
    <dbReference type="NCBI Taxonomy" id="152965"/>
    <lineage>
        <taxon>Eukaryota</taxon>
        <taxon>Fungi</taxon>
        <taxon>Dikarya</taxon>
        <taxon>Basidiomycota</taxon>
        <taxon>Agaricomycotina</taxon>
        <taxon>Agaricomycetes</taxon>
        <taxon>Russulales</taxon>
        <taxon>Russulaceae</taxon>
        <taxon>Russula</taxon>
    </lineage>
</organism>
<dbReference type="EMBL" id="WHVB01000003">
    <property type="protein sequence ID" value="KAF8484886.1"/>
    <property type="molecule type" value="Genomic_DNA"/>
</dbReference>
<protein>
    <submittedName>
        <fullName evidence="2">Uncharacterized protein</fullName>
    </submittedName>
</protein>
<evidence type="ECO:0000313" key="3">
    <source>
        <dbReference type="Proteomes" id="UP000759537"/>
    </source>
</evidence>
<feature type="compositionally biased region" description="Polar residues" evidence="1">
    <location>
        <begin position="242"/>
        <end position="256"/>
    </location>
</feature>
<dbReference type="PANTHER" id="PTHR40635">
    <property type="match status" value="1"/>
</dbReference>
<feature type="compositionally biased region" description="Polar residues" evidence="1">
    <location>
        <begin position="163"/>
        <end position="174"/>
    </location>
</feature>
<accession>A0A9P5N2Z9</accession>
<reference evidence="2" key="1">
    <citation type="submission" date="2019-10" db="EMBL/GenBank/DDBJ databases">
        <authorList>
            <consortium name="DOE Joint Genome Institute"/>
            <person name="Kuo A."/>
            <person name="Miyauchi S."/>
            <person name="Kiss E."/>
            <person name="Drula E."/>
            <person name="Kohler A."/>
            <person name="Sanchez-Garcia M."/>
            <person name="Andreopoulos B."/>
            <person name="Barry K.W."/>
            <person name="Bonito G."/>
            <person name="Buee M."/>
            <person name="Carver A."/>
            <person name="Chen C."/>
            <person name="Cichocki N."/>
            <person name="Clum A."/>
            <person name="Culley D."/>
            <person name="Crous P.W."/>
            <person name="Fauchery L."/>
            <person name="Girlanda M."/>
            <person name="Hayes R."/>
            <person name="Keri Z."/>
            <person name="LaButti K."/>
            <person name="Lipzen A."/>
            <person name="Lombard V."/>
            <person name="Magnuson J."/>
            <person name="Maillard F."/>
            <person name="Morin E."/>
            <person name="Murat C."/>
            <person name="Nolan M."/>
            <person name="Ohm R."/>
            <person name="Pangilinan J."/>
            <person name="Pereira M."/>
            <person name="Perotto S."/>
            <person name="Peter M."/>
            <person name="Riley R."/>
            <person name="Sitrit Y."/>
            <person name="Stielow B."/>
            <person name="Szollosi G."/>
            <person name="Zifcakova L."/>
            <person name="Stursova M."/>
            <person name="Spatafora J.W."/>
            <person name="Tedersoo L."/>
            <person name="Vaario L.-M."/>
            <person name="Yamada A."/>
            <person name="Yan M."/>
            <person name="Wang P."/>
            <person name="Xu J."/>
            <person name="Bruns T."/>
            <person name="Baldrian P."/>
            <person name="Vilgalys R."/>
            <person name="Henrissat B."/>
            <person name="Grigoriev I.V."/>
            <person name="Hibbett D."/>
            <person name="Nagy L.G."/>
            <person name="Martin F.M."/>
        </authorList>
    </citation>
    <scope>NUCLEOTIDE SEQUENCE</scope>
    <source>
        <strain evidence="2">Prilba</strain>
    </source>
</reference>
<feature type="region of interest" description="Disordered" evidence="1">
    <location>
        <begin position="73"/>
        <end position="190"/>
    </location>
</feature>
<feature type="compositionally biased region" description="Acidic residues" evidence="1">
    <location>
        <begin position="114"/>
        <end position="136"/>
    </location>
</feature>
<dbReference type="Proteomes" id="UP000759537">
    <property type="component" value="Unassembled WGS sequence"/>
</dbReference>
<name>A0A9P5N2Z9_9AGAM</name>
<feature type="region of interest" description="Disordered" evidence="1">
    <location>
        <begin position="222"/>
        <end position="264"/>
    </location>
</feature>
<evidence type="ECO:0000256" key="1">
    <source>
        <dbReference type="SAM" id="MobiDB-lite"/>
    </source>
</evidence>
<sequence>MLTGCRIRYFVKLSPISGQRPGPTPASVKKGTVDVHRGDPIKDTYQFAYFLRETERHSVLLKKRNFVLATESPITTSSGPAEQKESSSGKKRRKARGDRVPGGNGDDYHPNDSELCDSDDPQVVEDSDSEAAEDLDSTTTKRTRGATGPTARVYVKVEENEQDTPQTKPPNVSKESPHVGDAGTSIVVDEDEEPKPKLALDLKYRAFSNFNRCLCVVVEPWPPQSSNSRAPSLAPSAMSRAPSVTPTTSNFSTNPGQRAKTPLFLPDVDDEPTTLSHSRFRTLPPVPLFDSHSTSRDTDGMDEWDDSTSLMQFSQMLSATGRTGGVDVEEEEEFDGMALFADADEAKES</sequence>
<reference evidence="2" key="2">
    <citation type="journal article" date="2020" name="Nat. Commun.">
        <title>Large-scale genome sequencing of mycorrhizal fungi provides insights into the early evolution of symbiotic traits.</title>
        <authorList>
            <person name="Miyauchi S."/>
            <person name="Kiss E."/>
            <person name="Kuo A."/>
            <person name="Drula E."/>
            <person name="Kohler A."/>
            <person name="Sanchez-Garcia M."/>
            <person name="Morin E."/>
            <person name="Andreopoulos B."/>
            <person name="Barry K.W."/>
            <person name="Bonito G."/>
            <person name="Buee M."/>
            <person name="Carver A."/>
            <person name="Chen C."/>
            <person name="Cichocki N."/>
            <person name="Clum A."/>
            <person name="Culley D."/>
            <person name="Crous P.W."/>
            <person name="Fauchery L."/>
            <person name="Girlanda M."/>
            <person name="Hayes R.D."/>
            <person name="Keri Z."/>
            <person name="LaButti K."/>
            <person name="Lipzen A."/>
            <person name="Lombard V."/>
            <person name="Magnuson J."/>
            <person name="Maillard F."/>
            <person name="Murat C."/>
            <person name="Nolan M."/>
            <person name="Ohm R.A."/>
            <person name="Pangilinan J."/>
            <person name="Pereira M.F."/>
            <person name="Perotto S."/>
            <person name="Peter M."/>
            <person name="Pfister S."/>
            <person name="Riley R."/>
            <person name="Sitrit Y."/>
            <person name="Stielow J.B."/>
            <person name="Szollosi G."/>
            <person name="Zifcakova L."/>
            <person name="Stursova M."/>
            <person name="Spatafora J.W."/>
            <person name="Tedersoo L."/>
            <person name="Vaario L.M."/>
            <person name="Yamada A."/>
            <person name="Yan M."/>
            <person name="Wang P."/>
            <person name="Xu J."/>
            <person name="Bruns T."/>
            <person name="Baldrian P."/>
            <person name="Vilgalys R."/>
            <person name="Dunand C."/>
            <person name="Henrissat B."/>
            <person name="Grigoriev I.V."/>
            <person name="Hibbett D."/>
            <person name="Nagy L.G."/>
            <person name="Martin F.M."/>
        </authorList>
    </citation>
    <scope>NUCLEOTIDE SEQUENCE</scope>
    <source>
        <strain evidence="2">Prilba</strain>
    </source>
</reference>
<comment type="caution">
    <text evidence="2">The sequence shown here is derived from an EMBL/GenBank/DDBJ whole genome shotgun (WGS) entry which is preliminary data.</text>
</comment>
<dbReference type="OrthoDB" id="5374757at2759"/>